<dbReference type="AlphaFoldDB" id="X1B8Q2"/>
<accession>X1B8Q2</accession>
<sequence length="61" mass="7285">EIFKYINRGISFFSLSFDYFIELVNKYCFNIDSSDNKKGPSVELKERLLLFERLFVADNHN</sequence>
<organism evidence="1">
    <name type="scientific">marine sediment metagenome</name>
    <dbReference type="NCBI Taxonomy" id="412755"/>
    <lineage>
        <taxon>unclassified sequences</taxon>
        <taxon>metagenomes</taxon>
        <taxon>ecological metagenomes</taxon>
    </lineage>
</organism>
<dbReference type="EMBL" id="BART01024638">
    <property type="protein sequence ID" value="GAG91465.1"/>
    <property type="molecule type" value="Genomic_DNA"/>
</dbReference>
<reference evidence="1" key="1">
    <citation type="journal article" date="2014" name="Front. Microbiol.">
        <title>High frequency of phylogenetically diverse reductive dehalogenase-homologous genes in deep subseafloor sedimentary metagenomes.</title>
        <authorList>
            <person name="Kawai M."/>
            <person name="Futagami T."/>
            <person name="Toyoda A."/>
            <person name="Takaki Y."/>
            <person name="Nishi S."/>
            <person name="Hori S."/>
            <person name="Arai W."/>
            <person name="Tsubouchi T."/>
            <person name="Morono Y."/>
            <person name="Uchiyama I."/>
            <person name="Ito T."/>
            <person name="Fujiyama A."/>
            <person name="Inagaki F."/>
            <person name="Takami H."/>
        </authorList>
    </citation>
    <scope>NUCLEOTIDE SEQUENCE</scope>
    <source>
        <strain evidence="1">Expedition CK06-06</strain>
    </source>
</reference>
<protein>
    <submittedName>
        <fullName evidence="1">Uncharacterized protein</fullName>
    </submittedName>
</protein>
<evidence type="ECO:0000313" key="1">
    <source>
        <dbReference type="EMBL" id="GAG91465.1"/>
    </source>
</evidence>
<feature type="non-terminal residue" evidence="1">
    <location>
        <position position="1"/>
    </location>
</feature>
<comment type="caution">
    <text evidence="1">The sequence shown here is derived from an EMBL/GenBank/DDBJ whole genome shotgun (WGS) entry which is preliminary data.</text>
</comment>
<name>X1B8Q2_9ZZZZ</name>
<gene>
    <name evidence="1" type="ORF">S01H4_44434</name>
</gene>
<proteinExistence type="predicted"/>